<feature type="region of interest" description="Disordered" evidence="2">
    <location>
        <begin position="1"/>
        <end position="93"/>
    </location>
</feature>
<organism evidence="4 5">
    <name type="scientific">Purpureocillium takamizusanense</name>
    <dbReference type="NCBI Taxonomy" id="2060973"/>
    <lineage>
        <taxon>Eukaryota</taxon>
        <taxon>Fungi</taxon>
        <taxon>Dikarya</taxon>
        <taxon>Ascomycota</taxon>
        <taxon>Pezizomycotina</taxon>
        <taxon>Sordariomycetes</taxon>
        <taxon>Hypocreomycetidae</taxon>
        <taxon>Hypocreales</taxon>
        <taxon>Ophiocordycipitaceae</taxon>
        <taxon>Purpureocillium</taxon>
    </lineage>
</organism>
<dbReference type="EMBL" id="CP086367">
    <property type="protein sequence ID" value="UNI25027.1"/>
    <property type="molecule type" value="Genomic_DNA"/>
</dbReference>
<dbReference type="SMART" id="SM00066">
    <property type="entry name" value="GAL4"/>
    <property type="match status" value="1"/>
</dbReference>
<protein>
    <recommendedName>
        <fullName evidence="3">Zn(2)-C6 fungal-type domain-containing protein</fullName>
    </recommendedName>
</protein>
<evidence type="ECO:0000313" key="4">
    <source>
        <dbReference type="EMBL" id="UNI25027.1"/>
    </source>
</evidence>
<dbReference type="AlphaFoldDB" id="A0A9Q8QV25"/>
<dbReference type="Pfam" id="PF00172">
    <property type="entry name" value="Zn_clus"/>
    <property type="match status" value="1"/>
</dbReference>
<reference evidence="4" key="1">
    <citation type="submission" date="2021-11" db="EMBL/GenBank/DDBJ databases">
        <title>Purpureocillium_takamizusanense_genome.</title>
        <authorList>
            <person name="Nguyen N.-H."/>
        </authorList>
    </citation>
    <scope>NUCLEOTIDE SEQUENCE</scope>
    <source>
        <strain evidence="4">PT3</strain>
    </source>
</reference>
<dbReference type="GO" id="GO:0008270">
    <property type="term" value="F:zinc ion binding"/>
    <property type="evidence" value="ECO:0007669"/>
    <property type="project" value="InterPro"/>
</dbReference>
<dbReference type="KEGG" id="ptkz:JDV02_010736"/>
<dbReference type="GeneID" id="72072679"/>
<gene>
    <name evidence="4" type="ORF">JDV02_010736</name>
</gene>
<dbReference type="PANTHER" id="PTHR47784">
    <property type="entry name" value="STEROL UPTAKE CONTROL PROTEIN 2"/>
    <property type="match status" value="1"/>
</dbReference>
<evidence type="ECO:0000256" key="2">
    <source>
        <dbReference type="SAM" id="MobiDB-lite"/>
    </source>
</evidence>
<feature type="compositionally biased region" description="Low complexity" evidence="2">
    <location>
        <begin position="27"/>
        <end position="58"/>
    </location>
</feature>
<dbReference type="CDD" id="cd00067">
    <property type="entry name" value="GAL4"/>
    <property type="match status" value="1"/>
</dbReference>
<evidence type="ECO:0000256" key="1">
    <source>
        <dbReference type="ARBA" id="ARBA00023242"/>
    </source>
</evidence>
<dbReference type="SUPFAM" id="SSF57701">
    <property type="entry name" value="Zn2/Cys6 DNA-binding domain"/>
    <property type="match status" value="1"/>
</dbReference>
<accession>A0A9Q8QV25</accession>
<dbReference type="Gene3D" id="4.10.240.10">
    <property type="entry name" value="Zn(2)-C6 fungal-type DNA-binding domain"/>
    <property type="match status" value="1"/>
</dbReference>
<dbReference type="Proteomes" id="UP000829364">
    <property type="component" value="Chromosome 14"/>
</dbReference>
<name>A0A9Q8QV25_9HYPO</name>
<dbReference type="InterPro" id="IPR021858">
    <property type="entry name" value="Fun_TF"/>
</dbReference>
<dbReference type="PROSITE" id="PS50048">
    <property type="entry name" value="ZN2_CY6_FUNGAL_2"/>
    <property type="match status" value="1"/>
</dbReference>
<sequence>MSAPVTSAAGATSRDQTVVMGPKTSFSPDSCPSSATASSSSSSSSSSCGGSTRDGCSSSPPPSASSPTSSSAIAAVPSAANATPTPRQPLSRRGHFKSRLGCFSCKRRRVKCNELRPECAPCRRLGLTCVYPPAASNASPSASSSNTVGVAAAAALRANPSMLALQDLRFYHQFLTTAFPTLPLRNGQVWSDAAAMSHQYEHLAHALLGLGASNLSQNGNVDYTSQALQHRVVAIKLFNEQLSRPPTSAADADALFATVLCLLTQSSLLSDTMIEYMTMTRGAHLVATSVITDYTTSIFRTFTPQGHIQSLTAVVCEMPKDFAVTDAFRASVASLEPLCHEQTERAYLGCQLRCIDALHESSLAAWKEFVILYMMPSSFSNQEFLSLIDAENHVGRLLVIHMFLLDYILGRFCIAPADCPKLPGRKNVIIGWTRDLAKTLPSEYQKYIQWPLEYCEVLAGLDARYLLSP</sequence>
<dbReference type="RefSeq" id="XP_047848508.1">
    <property type="nucleotide sequence ID" value="XM_047992494.1"/>
</dbReference>
<dbReference type="InterPro" id="IPR001138">
    <property type="entry name" value="Zn2Cys6_DnaBD"/>
</dbReference>
<dbReference type="PROSITE" id="PS00463">
    <property type="entry name" value="ZN2_CY6_FUNGAL_1"/>
    <property type="match status" value="1"/>
</dbReference>
<dbReference type="InterPro" id="IPR053157">
    <property type="entry name" value="Sterol_Uptake_Regulator"/>
</dbReference>
<feature type="domain" description="Zn(2)-C6 fungal-type" evidence="3">
    <location>
        <begin position="101"/>
        <end position="131"/>
    </location>
</feature>
<feature type="compositionally biased region" description="Low complexity" evidence="2">
    <location>
        <begin position="65"/>
        <end position="85"/>
    </location>
</feature>
<dbReference type="InterPro" id="IPR036864">
    <property type="entry name" value="Zn2-C6_fun-type_DNA-bd_sf"/>
</dbReference>
<proteinExistence type="predicted"/>
<dbReference type="OrthoDB" id="416217at2759"/>
<dbReference type="GO" id="GO:0001228">
    <property type="term" value="F:DNA-binding transcription activator activity, RNA polymerase II-specific"/>
    <property type="evidence" value="ECO:0007669"/>
    <property type="project" value="TreeGrafter"/>
</dbReference>
<keyword evidence="5" id="KW-1185">Reference proteome</keyword>
<dbReference type="Pfam" id="PF11951">
    <property type="entry name" value="Fungal_trans_2"/>
    <property type="match status" value="1"/>
</dbReference>
<evidence type="ECO:0000259" key="3">
    <source>
        <dbReference type="PROSITE" id="PS50048"/>
    </source>
</evidence>
<keyword evidence="1" id="KW-0539">Nucleus</keyword>
<dbReference type="PANTHER" id="PTHR47784:SF7">
    <property type="entry name" value="ZN(II)2CYS6 TRANSCRIPTION FACTOR (EUROFUNG)"/>
    <property type="match status" value="1"/>
</dbReference>
<evidence type="ECO:0000313" key="5">
    <source>
        <dbReference type="Proteomes" id="UP000829364"/>
    </source>
</evidence>